<dbReference type="InterPro" id="IPR036069">
    <property type="entry name" value="DUF34/NIF3_sf"/>
</dbReference>
<comment type="similarity">
    <text evidence="1">Belongs to the GTP cyclohydrolase I type 2/NIF3 family.</text>
</comment>
<feature type="binding site" evidence="3">
    <location>
        <position position="254"/>
    </location>
    <ligand>
        <name>a divalent metal cation</name>
        <dbReference type="ChEBI" id="CHEBI:60240"/>
        <label>1</label>
    </ligand>
</feature>
<dbReference type="PANTHER" id="PTHR13799:SF14">
    <property type="entry name" value="GTP CYCLOHYDROLASE 1 TYPE 2 HOMOLOG"/>
    <property type="match status" value="1"/>
</dbReference>
<sequence length="292" mass="31915">MRKLIALICPIVLTLAPLAHAQAPITAADAIQKIQRRYAPAPPAKTVDTIKAGDPGTPVTGIATTFLDTMDVLREAARRNENLIITHEPTFYNHLDDTSFFKDDPVYKEKLAFIGQHHMVVFRLHDEIHMARPDPFGMALVEALGATEYLDDPSNPGLLTIPTMSLREVVSEIQSRLHAQTMRIVGDPEMPVTHIALRPGASGLQAQVSALRQANVDVLIAGEASEWETVEYARDATAQGRKKALVLIGHEPSEEPGMEQAAKDIRALFPGVKVDHILANQSMWSPGHAPAK</sequence>
<evidence type="ECO:0000256" key="1">
    <source>
        <dbReference type="ARBA" id="ARBA00006964"/>
    </source>
</evidence>
<keyword evidence="2 3" id="KW-0479">Metal-binding</keyword>
<dbReference type="SUPFAM" id="SSF102705">
    <property type="entry name" value="NIF3 (NGG1p interacting factor 3)-like"/>
    <property type="match status" value="1"/>
</dbReference>
<dbReference type="PANTHER" id="PTHR13799">
    <property type="entry name" value="NGG1 INTERACTING FACTOR 3"/>
    <property type="match status" value="1"/>
</dbReference>
<organism evidence="5 6">
    <name type="scientific">Edaphobacter modestus</name>
    <dbReference type="NCBI Taxonomy" id="388466"/>
    <lineage>
        <taxon>Bacteria</taxon>
        <taxon>Pseudomonadati</taxon>
        <taxon>Acidobacteriota</taxon>
        <taxon>Terriglobia</taxon>
        <taxon>Terriglobales</taxon>
        <taxon>Acidobacteriaceae</taxon>
        <taxon>Edaphobacter</taxon>
    </lineage>
</organism>
<evidence type="ECO:0000256" key="2">
    <source>
        <dbReference type="ARBA" id="ARBA00022723"/>
    </source>
</evidence>
<comment type="caution">
    <text evidence="5">The sequence shown here is derived from an EMBL/GenBank/DDBJ whole genome shotgun (WGS) entry which is preliminary data.</text>
</comment>
<dbReference type="Proteomes" id="UP000292958">
    <property type="component" value="Unassembled WGS sequence"/>
</dbReference>
<feature type="binding site" evidence="3">
    <location>
        <position position="250"/>
    </location>
    <ligand>
        <name>a divalent metal cation</name>
        <dbReference type="ChEBI" id="CHEBI:60240"/>
        <label>1</label>
    </ligand>
</feature>
<feature type="signal peptide" evidence="4">
    <location>
        <begin position="1"/>
        <end position="21"/>
    </location>
</feature>
<dbReference type="GO" id="GO:0016787">
    <property type="term" value="F:hydrolase activity"/>
    <property type="evidence" value="ECO:0007669"/>
    <property type="project" value="UniProtKB-KW"/>
</dbReference>
<protein>
    <submittedName>
        <fullName evidence="5">Putative NIF3 family GTP cyclohydrolase 1 type 2</fullName>
    </submittedName>
</protein>
<accession>A0A4Q7YUD6</accession>
<dbReference type="GO" id="GO:0005737">
    <property type="term" value="C:cytoplasm"/>
    <property type="evidence" value="ECO:0007669"/>
    <property type="project" value="TreeGrafter"/>
</dbReference>
<dbReference type="Gene3D" id="3.40.1390.30">
    <property type="entry name" value="NIF3 (NGG1p interacting factor 3)-like"/>
    <property type="match status" value="2"/>
</dbReference>
<name>A0A4Q7YUD6_9BACT</name>
<keyword evidence="4" id="KW-0732">Signal</keyword>
<dbReference type="Pfam" id="PF01784">
    <property type="entry name" value="DUF34_NIF3"/>
    <property type="match status" value="1"/>
</dbReference>
<dbReference type="RefSeq" id="WP_130419162.1">
    <property type="nucleotide sequence ID" value="NZ_SHKW01000001.1"/>
</dbReference>
<keyword evidence="6" id="KW-1185">Reference proteome</keyword>
<feature type="binding site" evidence="3">
    <location>
        <position position="87"/>
    </location>
    <ligand>
        <name>a divalent metal cation</name>
        <dbReference type="ChEBI" id="CHEBI:60240"/>
        <label>1</label>
    </ligand>
</feature>
<dbReference type="InterPro" id="IPR002678">
    <property type="entry name" value="DUF34/NIF3"/>
</dbReference>
<reference evidence="5 6" key="1">
    <citation type="submission" date="2019-02" db="EMBL/GenBank/DDBJ databases">
        <title>Genomic Encyclopedia of Archaeal and Bacterial Type Strains, Phase II (KMG-II): from individual species to whole genera.</title>
        <authorList>
            <person name="Goeker M."/>
        </authorList>
    </citation>
    <scope>NUCLEOTIDE SEQUENCE [LARGE SCALE GENOMIC DNA]</scope>
    <source>
        <strain evidence="5 6">DSM 18101</strain>
    </source>
</reference>
<dbReference type="AlphaFoldDB" id="A0A4Q7YUD6"/>
<gene>
    <name evidence="5" type="ORF">BDD14_2722</name>
</gene>
<evidence type="ECO:0000313" key="6">
    <source>
        <dbReference type="Proteomes" id="UP000292958"/>
    </source>
</evidence>
<dbReference type="GO" id="GO:0046872">
    <property type="term" value="F:metal ion binding"/>
    <property type="evidence" value="ECO:0007669"/>
    <property type="project" value="UniProtKB-KW"/>
</dbReference>
<feature type="chain" id="PRO_5020706852" evidence="4">
    <location>
        <begin position="22"/>
        <end position="292"/>
    </location>
</feature>
<dbReference type="OrthoDB" id="1116574at2"/>
<proteinExistence type="inferred from homology"/>
<evidence type="ECO:0000256" key="4">
    <source>
        <dbReference type="SAM" id="SignalP"/>
    </source>
</evidence>
<evidence type="ECO:0000313" key="5">
    <source>
        <dbReference type="EMBL" id="RZU41218.1"/>
    </source>
</evidence>
<keyword evidence="5" id="KW-0378">Hydrolase</keyword>
<dbReference type="EMBL" id="SHKW01000001">
    <property type="protein sequence ID" value="RZU41218.1"/>
    <property type="molecule type" value="Genomic_DNA"/>
</dbReference>
<evidence type="ECO:0000256" key="3">
    <source>
        <dbReference type="PIRSR" id="PIRSR602678-1"/>
    </source>
</evidence>